<reference evidence="2" key="1">
    <citation type="submission" date="2022-11" db="EMBL/GenBank/DDBJ databases">
        <title>Genome Resource of Sclerotinia nivalis Strain SnTB1, a Plant Pathogen Isolated from American Ginseng.</title>
        <authorList>
            <person name="Fan S."/>
        </authorList>
    </citation>
    <scope>NUCLEOTIDE SEQUENCE</scope>
    <source>
        <strain evidence="2">SnTB1</strain>
    </source>
</reference>
<comment type="caution">
    <text evidence="2">The sequence shown here is derived from an EMBL/GenBank/DDBJ whole genome shotgun (WGS) entry which is preliminary data.</text>
</comment>
<evidence type="ECO:0000313" key="2">
    <source>
        <dbReference type="EMBL" id="KAJ8064117.1"/>
    </source>
</evidence>
<name>A0A9X0AJV1_9HELO</name>
<dbReference type="EMBL" id="JAPEIS010000008">
    <property type="protein sequence ID" value="KAJ8064117.1"/>
    <property type="molecule type" value="Genomic_DNA"/>
</dbReference>
<keyword evidence="3" id="KW-1185">Reference proteome</keyword>
<evidence type="ECO:0000313" key="3">
    <source>
        <dbReference type="Proteomes" id="UP001152300"/>
    </source>
</evidence>
<feature type="compositionally biased region" description="Acidic residues" evidence="1">
    <location>
        <begin position="261"/>
        <end position="295"/>
    </location>
</feature>
<dbReference type="Proteomes" id="UP001152300">
    <property type="component" value="Unassembled WGS sequence"/>
</dbReference>
<dbReference type="SUPFAM" id="SSF54001">
    <property type="entry name" value="Cysteine proteinases"/>
    <property type="match status" value="1"/>
</dbReference>
<feature type="region of interest" description="Disordered" evidence="1">
    <location>
        <begin position="148"/>
        <end position="168"/>
    </location>
</feature>
<dbReference type="Gene3D" id="3.40.395.10">
    <property type="entry name" value="Adenoviral Proteinase, Chain A"/>
    <property type="match status" value="1"/>
</dbReference>
<sequence>MIDSQILYWDPDKGKTVQRKDHEGNITKIFVEQDLALAWKKTEEALAQYDDETLFNLDYLLIPYEYKTTHTVLLGIAPKQKFCFHIDNSGTMNPRYLDEDSPKKTVYHKTFHLNLLEAIVYSRFHKGQFDTVELPLYGQWQYRTDHRFESSRTTDNSPNAPRQEDGHNCGMLCMTNAMNLVFGYDMMCYSCRDGDISDLPPRTGKRPRVAAEFLNGGFNKPFDYPLFKIPTELREIAIDPSYKHNLRPSPPAFRTPPGKDEGEESDEKEVEEKADEEEEEEDEDEEEEEEDEDEGQSGQAGARTKVKKANRGKKVKWSGQNALDPDPSQPEPSGPGSTADGKPVRTLWPAQMDPTRTGKCGFIYAINNPRFSHPRYNNRTECKRAAVANQMKNWRMWDKMPLYMFKAWMENVMAGREDDELTPWVDVLKLDGPAFAQKSDQTRTSTSK</sequence>
<dbReference type="InterPro" id="IPR038765">
    <property type="entry name" value="Papain-like_cys_pep_sf"/>
</dbReference>
<feature type="compositionally biased region" description="Basic residues" evidence="1">
    <location>
        <begin position="304"/>
        <end position="316"/>
    </location>
</feature>
<dbReference type="AlphaFoldDB" id="A0A9X0AJV1"/>
<evidence type="ECO:0000256" key="1">
    <source>
        <dbReference type="SAM" id="MobiDB-lite"/>
    </source>
</evidence>
<organism evidence="2 3">
    <name type="scientific">Sclerotinia nivalis</name>
    <dbReference type="NCBI Taxonomy" id="352851"/>
    <lineage>
        <taxon>Eukaryota</taxon>
        <taxon>Fungi</taxon>
        <taxon>Dikarya</taxon>
        <taxon>Ascomycota</taxon>
        <taxon>Pezizomycotina</taxon>
        <taxon>Leotiomycetes</taxon>
        <taxon>Helotiales</taxon>
        <taxon>Sclerotiniaceae</taxon>
        <taxon>Sclerotinia</taxon>
    </lineage>
</organism>
<protein>
    <recommendedName>
        <fullName evidence="4">Ubiquitin-like protease family profile domain-containing protein</fullName>
    </recommendedName>
</protein>
<dbReference type="OrthoDB" id="1939479at2759"/>
<evidence type="ECO:0008006" key="4">
    <source>
        <dbReference type="Google" id="ProtNLM"/>
    </source>
</evidence>
<feature type="region of interest" description="Disordered" evidence="1">
    <location>
        <begin position="242"/>
        <end position="352"/>
    </location>
</feature>
<proteinExistence type="predicted"/>
<accession>A0A9X0AJV1</accession>
<gene>
    <name evidence="2" type="ORF">OCU04_007953</name>
</gene>